<accession>A0A9P4UX73</accession>
<feature type="domain" description="Prion-inhibition and propagation HeLo" evidence="3">
    <location>
        <begin position="5"/>
        <end position="226"/>
    </location>
</feature>
<gene>
    <name evidence="4" type="ORF">EJ04DRAFT_578805</name>
</gene>
<proteinExistence type="predicted"/>
<evidence type="ECO:0000256" key="2">
    <source>
        <dbReference type="SAM" id="SignalP"/>
    </source>
</evidence>
<dbReference type="SUPFAM" id="SSF56112">
    <property type="entry name" value="Protein kinase-like (PK-like)"/>
    <property type="match status" value="1"/>
</dbReference>
<evidence type="ECO:0000313" key="4">
    <source>
        <dbReference type="EMBL" id="KAF2731817.1"/>
    </source>
</evidence>
<feature type="chain" id="PRO_5040219495" description="Prion-inhibition and propagation HeLo domain-containing protein" evidence="2">
    <location>
        <begin position="25"/>
        <end position="659"/>
    </location>
</feature>
<dbReference type="InterPro" id="IPR038305">
    <property type="entry name" value="HeLo_sf"/>
</dbReference>
<evidence type="ECO:0000313" key="5">
    <source>
        <dbReference type="Proteomes" id="UP000799444"/>
    </source>
</evidence>
<dbReference type="InterPro" id="IPR029498">
    <property type="entry name" value="HeLo_dom"/>
</dbReference>
<feature type="region of interest" description="Disordered" evidence="1">
    <location>
        <begin position="111"/>
        <end position="142"/>
    </location>
</feature>
<dbReference type="AlphaFoldDB" id="A0A9P4UX73"/>
<dbReference type="Proteomes" id="UP000799444">
    <property type="component" value="Unassembled WGS sequence"/>
</dbReference>
<comment type="caution">
    <text evidence="4">The sequence shown here is derived from an EMBL/GenBank/DDBJ whole genome shotgun (WGS) entry which is preliminary data.</text>
</comment>
<organism evidence="4 5">
    <name type="scientific">Polyplosphaeria fusca</name>
    <dbReference type="NCBI Taxonomy" id="682080"/>
    <lineage>
        <taxon>Eukaryota</taxon>
        <taxon>Fungi</taxon>
        <taxon>Dikarya</taxon>
        <taxon>Ascomycota</taxon>
        <taxon>Pezizomycotina</taxon>
        <taxon>Dothideomycetes</taxon>
        <taxon>Pleosporomycetidae</taxon>
        <taxon>Pleosporales</taxon>
        <taxon>Tetraplosphaeriaceae</taxon>
        <taxon>Polyplosphaeria</taxon>
    </lineage>
</organism>
<reference evidence="4" key="1">
    <citation type="journal article" date="2020" name="Stud. Mycol.">
        <title>101 Dothideomycetes genomes: a test case for predicting lifestyles and emergence of pathogens.</title>
        <authorList>
            <person name="Haridas S."/>
            <person name="Albert R."/>
            <person name="Binder M."/>
            <person name="Bloem J."/>
            <person name="Labutti K."/>
            <person name="Salamov A."/>
            <person name="Andreopoulos B."/>
            <person name="Baker S."/>
            <person name="Barry K."/>
            <person name="Bills G."/>
            <person name="Bluhm B."/>
            <person name="Cannon C."/>
            <person name="Castanera R."/>
            <person name="Culley D."/>
            <person name="Daum C."/>
            <person name="Ezra D."/>
            <person name="Gonzalez J."/>
            <person name="Henrissat B."/>
            <person name="Kuo A."/>
            <person name="Liang C."/>
            <person name="Lipzen A."/>
            <person name="Lutzoni F."/>
            <person name="Magnuson J."/>
            <person name="Mondo S."/>
            <person name="Nolan M."/>
            <person name="Ohm R."/>
            <person name="Pangilinan J."/>
            <person name="Park H.-J."/>
            <person name="Ramirez L."/>
            <person name="Alfaro M."/>
            <person name="Sun H."/>
            <person name="Tritt A."/>
            <person name="Yoshinaga Y."/>
            <person name="Zwiers L.-H."/>
            <person name="Turgeon B."/>
            <person name="Goodwin S."/>
            <person name="Spatafora J."/>
            <person name="Crous P."/>
            <person name="Grigoriev I."/>
        </authorList>
    </citation>
    <scope>NUCLEOTIDE SEQUENCE</scope>
    <source>
        <strain evidence="4">CBS 125425</strain>
    </source>
</reference>
<feature type="signal peptide" evidence="2">
    <location>
        <begin position="1"/>
        <end position="24"/>
    </location>
</feature>
<sequence>MAEVGTILSVVSLTFQVFSGCVQGYQLITDAMHMPEECQYLRVRLKTEQYRLLDWAEVVQLDEQDDRMLISNSSKGLLLDVLDQQRRLLHQYGRLDDKYKKLSKPLLSDAQEAKNGVLPDPPAYSETDEKSPTLQRTESDFQSRFPSSEALLKKSLDFARKSQGVPRRLKWVVFDKAKFENLVLRLTSFNDFMREMLNSAQLDTLAIKQTRTEFQIMQLNSSIQNLVQIFESAALKLQHSTPHSRIPTNPVKAFMHARGFGDSEEDGAEHNQPVIHNLAFLAQMKALNFVIDDPSKITDEYTSSLALPHSASDMRSVELSPQDITILDPEPTSPTTNEHSRVEAYFQPPHGRKTSIWIEYKTYEPPTFASSSPDPKVLERVSKLALLLKENDRPERFRVPHCIGYFNDVDPDTLDPRCRFGLAFEKPGSAHPSTRPISLHTLLTSPRAEVPMPSLTSRILLMRSLAETLEKLHAVDWLHKGLRSANILFFSDSGAGDIEYSEPYLSGFDYSRPATHDEWTEKPPENAREDVYRHPRVQGSGNRGNAAYKKSFDVYALGVVLVEIAYWRCVEEVLGIEDLGSAKPSVAMKVRGRLLEGSVLGYVRGHLGERVEGVVRACLEGPGAMGVGVGVDEKSARGGEALGRGFYREVVRVLGDLRV</sequence>
<evidence type="ECO:0000256" key="1">
    <source>
        <dbReference type="SAM" id="MobiDB-lite"/>
    </source>
</evidence>
<dbReference type="Pfam" id="PF14479">
    <property type="entry name" value="HeLo"/>
    <property type="match status" value="1"/>
</dbReference>
<dbReference type="PANTHER" id="PTHR37542">
    <property type="entry name" value="HELO DOMAIN-CONTAINING PROTEIN-RELATED"/>
    <property type="match status" value="1"/>
</dbReference>
<dbReference type="OrthoDB" id="1911848at2759"/>
<dbReference type="InterPro" id="IPR011009">
    <property type="entry name" value="Kinase-like_dom_sf"/>
</dbReference>
<dbReference type="Gene3D" id="1.20.120.1020">
    <property type="entry name" value="Prion-inhibition and propagation, HeLo domain"/>
    <property type="match status" value="1"/>
</dbReference>
<dbReference type="EMBL" id="ML996188">
    <property type="protein sequence ID" value="KAF2731817.1"/>
    <property type="molecule type" value="Genomic_DNA"/>
</dbReference>
<dbReference type="PANTHER" id="PTHR37542:SF1">
    <property type="entry name" value="PRION-INHIBITION AND PROPAGATION HELO DOMAIN-CONTAINING PROTEIN"/>
    <property type="match status" value="1"/>
</dbReference>
<evidence type="ECO:0000259" key="3">
    <source>
        <dbReference type="Pfam" id="PF14479"/>
    </source>
</evidence>
<name>A0A9P4UX73_9PLEO</name>
<feature type="compositionally biased region" description="Basic and acidic residues" evidence="1">
    <location>
        <begin position="127"/>
        <end position="141"/>
    </location>
</feature>
<keyword evidence="2" id="KW-0732">Signal</keyword>
<protein>
    <recommendedName>
        <fullName evidence="3">Prion-inhibition and propagation HeLo domain-containing protein</fullName>
    </recommendedName>
</protein>
<keyword evidence="5" id="KW-1185">Reference proteome</keyword>
<dbReference type="Gene3D" id="1.10.510.10">
    <property type="entry name" value="Transferase(Phosphotransferase) domain 1"/>
    <property type="match status" value="1"/>
</dbReference>